<dbReference type="OrthoDB" id="4524286at2"/>
<feature type="region of interest" description="Disordered" evidence="1">
    <location>
        <begin position="1"/>
        <end position="50"/>
    </location>
</feature>
<feature type="compositionally biased region" description="Basic residues" evidence="1">
    <location>
        <begin position="24"/>
        <end position="45"/>
    </location>
</feature>
<evidence type="ECO:0000256" key="1">
    <source>
        <dbReference type="SAM" id="MobiDB-lite"/>
    </source>
</evidence>
<dbReference type="Gene3D" id="3.40.50.300">
    <property type="entry name" value="P-loop containing nucleotide triphosphate hydrolases"/>
    <property type="match status" value="1"/>
</dbReference>
<feature type="compositionally biased region" description="Pro residues" evidence="1">
    <location>
        <begin position="160"/>
        <end position="169"/>
    </location>
</feature>
<comment type="caution">
    <text evidence="2">The sequence shown here is derived from an EMBL/GenBank/DDBJ whole genome shotgun (WGS) entry which is preliminary data.</text>
</comment>
<dbReference type="Pfam" id="PF13604">
    <property type="entry name" value="AAA_30"/>
    <property type="match status" value="1"/>
</dbReference>
<evidence type="ECO:0000313" key="3">
    <source>
        <dbReference type="Proteomes" id="UP000460272"/>
    </source>
</evidence>
<protein>
    <submittedName>
        <fullName evidence="2">Uncharacterized protein</fullName>
    </submittedName>
</protein>
<reference evidence="2 3" key="1">
    <citation type="submission" date="2018-11" db="EMBL/GenBank/DDBJ databases">
        <title>Trebonia kvetii gen.nov., sp.nov., a novel acidophilic actinobacterium, and proposal of the new actinobacterial family Treboniaceae fam. nov.</title>
        <authorList>
            <person name="Rapoport D."/>
            <person name="Sagova-Mareckova M."/>
            <person name="Sedlacek I."/>
            <person name="Provaznik J."/>
            <person name="Kralova S."/>
            <person name="Pavlinic D."/>
            <person name="Benes V."/>
            <person name="Kopecky J."/>
        </authorList>
    </citation>
    <scope>NUCLEOTIDE SEQUENCE [LARGE SCALE GENOMIC DNA]</scope>
    <source>
        <strain evidence="2 3">15Tr583</strain>
    </source>
</reference>
<proteinExistence type="predicted"/>
<sequence>MTREAAACALGPRAARGRPERTCQRRARRAAHRQRAARRPGRRGARGPAPIRPCTLLVIDEASMMPGPDLADLIALAETNGAKLIIAGDTAQLQAVQNGGGMSRLSSVSAMSGWLSRSGSAPPGNRPPACGCATATALCSPTTTSMPGSAGETPSRCWTPPRPPTPPSPRRVRTCC</sequence>
<feature type="compositionally biased region" description="Low complexity" evidence="1">
    <location>
        <begin position="1"/>
        <end position="14"/>
    </location>
</feature>
<dbReference type="InterPro" id="IPR027417">
    <property type="entry name" value="P-loop_NTPase"/>
</dbReference>
<dbReference type="SUPFAM" id="SSF52540">
    <property type="entry name" value="P-loop containing nucleoside triphosphate hydrolases"/>
    <property type="match status" value="1"/>
</dbReference>
<name>A0A6P2C3B3_9ACTN</name>
<accession>A0A6P2C3B3</accession>
<organism evidence="2 3">
    <name type="scientific">Trebonia kvetii</name>
    <dbReference type="NCBI Taxonomy" id="2480626"/>
    <lineage>
        <taxon>Bacteria</taxon>
        <taxon>Bacillati</taxon>
        <taxon>Actinomycetota</taxon>
        <taxon>Actinomycetes</taxon>
        <taxon>Streptosporangiales</taxon>
        <taxon>Treboniaceae</taxon>
        <taxon>Trebonia</taxon>
    </lineage>
</organism>
<keyword evidence="3" id="KW-1185">Reference proteome</keyword>
<dbReference type="Proteomes" id="UP000460272">
    <property type="component" value="Unassembled WGS sequence"/>
</dbReference>
<gene>
    <name evidence="2" type="ORF">EAS64_00050</name>
</gene>
<dbReference type="RefSeq" id="WP_145850665.1">
    <property type="nucleotide sequence ID" value="NZ_RPFW01000001.1"/>
</dbReference>
<evidence type="ECO:0000313" key="2">
    <source>
        <dbReference type="EMBL" id="TVZ05912.1"/>
    </source>
</evidence>
<feature type="region of interest" description="Disordered" evidence="1">
    <location>
        <begin position="142"/>
        <end position="176"/>
    </location>
</feature>
<dbReference type="AlphaFoldDB" id="A0A6P2C3B3"/>
<dbReference type="EMBL" id="RPFW01000001">
    <property type="protein sequence ID" value="TVZ05912.1"/>
    <property type="molecule type" value="Genomic_DNA"/>
</dbReference>